<dbReference type="EMBL" id="CP117880">
    <property type="protein sequence ID" value="WDF70340.1"/>
    <property type="molecule type" value="Genomic_DNA"/>
</dbReference>
<sequence>MMKKVTYPMVNAQAAETPQNPPPEKPNADPLEHENPEIDELEDNEPIEQPEIDQLEKPEREIDEIDQGDSEPEVNNLFL</sequence>
<reference evidence="2 3" key="1">
    <citation type="submission" date="2023-02" db="EMBL/GenBank/DDBJ databases">
        <title>Genome sequence of Sphingobacterium sp. KACC 22765.</title>
        <authorList>
            <person name="Kim S."/>
            <person name="Heo J."/>
            <person name="Kwon S.-W."/>
        </authorList>
    </citation>
    <scope>NUCLEOTIDE SEQUENCE [LARGE SCALE GENOMIC DNA]</scope>
    <source>
        <strain evidence="2 3">KACC 22765</strain>
    </source>
</reference>
<gene>
    <name evidence="2" type="ORF">PQ465_08155</name>
</gene>
<feature type="compositionally biased region" description="Basic and acidic residues" evidence="1">
    <location>
        <begin position="26"/>
        <end position="36"/>
    </location>
</feature>
<accession>A0ABY7WLF9</accession>
<evidence type="ECO:0000313" key="3">
    <source>
        <dbReference type="Proteomes" id="UP001221558"/>
    </source>
</evidence>
<evidence type="ECO:0000313" key="2">
    <source>
        <dbReference type="EMBL" id="WDF70340.1"/>
    </source>
</evidence>
<keyword evidence="3" id="KW-1185">Reference proteome</keyword>
<organism evidence="2 3">
    <name type="scientific">Sphingobacterium oryzagri</name>
    <dbReference type="NCBI Taxonomy" id="3025669"/>
    <lineage>
        <taxon>Bacteria</taxon>
        <taxon>Pseudomonadati</taxon>
        <taxon>Bacteroidota</taxon>
        <taxon>Sphingobacteriia</taxon>
        <taxon>Sphingobacteriales</taxon>
        <taxon>Sphingobacteriaceae</taxon>
        <taxon>Sphingobacterium</taxon>
    </lineage>
</organism>
<feature type="compositionally biased region" description="Acidic residues" evidence="1">
    <location>
        <begin position="37"/>
        <end position="53"/>
    </location>
</feature>
<name>A0ABY7WLF9_9SPHI</name>
<feature type="region of interest" description="Disordered" evidence="1">
    <location>
        <begin position="1"/>
        <end position="79"/>
    </location>
</feature>
<dbReference type="RefSeq" id="WP_274269049.1">
    <property type="nucleotide sequence ID" value="NZ_CP117880.1"/>
</dbReference>
<feature type="compositionally biased region" description="Acidic residues" evidence="1">
    <location>
        <begin position="61"/>
        <end position="72"/>
    </location>
</feature>
<proteinExistence type="predicted"/>
<evidence type="ECO:0000256" key="1">
    <source>
        <dbReference type="SAM" id="MobiDB-lite"/>
    </source>
</evidence>
<dbReference type="Proteomes" id="UP001221558">
    <property type="component" value="Chromosome"/>
</dbReference>
<protein>
    <submittedName>
        <fullName evidence="2">Uncharacterized protein</fullName>
    </submittedName>
</protein>